<evidence type="ECO:0000313" key="6">
    <source>
        <dbReference type="Proteomes" id="UP000000314"/>
    </source>
</evidence>
<keyword evidence="2" id="KW-0472">Membrane</keyword>
<keyword evidence="2" id="KW-1133">Transmembrane helix</keyword>
<dbReference type="PANTHER" id="PTHR16861">
    <property type="entry name" value="GLYCOPROTEIN 38"/>
    <property type="match status" value="1"/>
</dbReference>
<dbReference type="InterPro" id="IPR002889">
    <property type="entry name" value="WSC_carb-bd"/>
</dbReference>
<feature type="region of interest" description="Disordered" evidence="1">
    <location>
        <begin position="107"/>
        <end position="195"/>
    </location>
</feature>
<dbReference type="RefSeq" id="XP_002490545.1">
    <property type="nucleotide sequence ID" value="XM_002490500.1"/>
</dbReference>
<dbReference type="eggNOG" id="KOG4157">
    <property type="taxonomic scope" value="Eukaryota"/>
</dbReference>
<dbReference type="CDD" id="cd12087">
    <property type="entry name" value="TM_EGFR-like"/>
    <property type="match status" value="1"/>
</dbReference>
<organism evidence="5 6">
    <name type="scientific">Komagataella phaffii (strain GS115 / ATCC 20864)</name>
    <name type="common">Yeast</name>
    <name type="synonym">Pichia pastoris</name>
    <dbReference type="NCBI Taxonomy" id="644223"/>
    <lineage>
        <taxon>Eukaryota</taxon>
        <taxon>Fungi</taxon>
        <taxon>Dikarya</taxon>
        <taxon>Ascomycota</taxon>
        <taxon>Saccharomycotina</taxon>
        <taxon>Pichiomycetes</taxon>
        <taxon>Pichiales</taxon>
        <taxon>Pichiaceae</taxon>
        <taxon>Komagataella</taxon>
    </lineage>
</organism>
<keyword evidence="3" id="KW-0732">Signal</keyword>
<dbReference type="SMART" id="SM00321">
    <property type="entry name" value="WSC"/>
    <property type="match status" value="1"/>
</dbReference>
<dbReference type="AlphaFoldDB" id="C4QYE1"/>
<dbReference type="InParanoid" id="C4QYE1"/>
<keyword evidence="2" id="KW-0812">Transmembrane</keyword>
<evidence type="ECO:0000259" key="4">
    <source>
        <dbReference type="PROSITE" id="PS51212"/>
    </source>
</evidence>
<dbReference type="Proteomes" id="UP000000314">
    <property type="component" value="Chromosome 1"/>
</dbReference>
<feature type="compositionally biased region" description="Polar residues" evidence="1">
    <location>
        <begin position="238"/>
        <end position="250"/>
    </location>
</feature>
<feature type="region of interest" description="Disordered" evidence="1">
    <location>
        <begin position="223"/>
        <end position="250"/>
    </location>
</feature>
<feature type="domain" description="WSC" evidence="4">
    <location>
        <begin position="18"/>
        <end position="107"/>
    </location>
</feature>
<feature type="compositionally biased region" description="Acidic residues" evidence="1">
    <location>
        <begin position="107"/>
        <end position="122"/>
    </location>
</feature>
<protein>
    <recommendedName>
        <fullName evidence="4">WSC domain-containing protein</fullName>
    </recommendedName>
</protein>
<dbReference type="GeneID" id="8197003"/>
<gene>
    <name evidence="5" type="ordered locus">PAS_chr1-4_0415</name>
</gene>
<feature type="signal peptide" evidence="3">
    <location>
        <begin position="1"/>
        <end position="16"/>
    </location>
</feature>
<dbReference type="OMA" id="DAHNISK"/>
<evidence type="ECO:0000256" key="1">
    <source>
        <dbReference type="SAM" id="MobiDB-lite"/>
    </source>
</evidence>
<dbReference type="PANTHER" id="PTHR16861:SF9">
    <property type="entry name" value="CELL WALL INTEGRITY AND STRESS RESPONSE COMPONENT 1"/>
    <property type="match status" value="1"/>
</dbReference>
<feature type="transmembrane region" description="Helical" evidence="2">
    <location>
        <begin position="253"/>
        <end position="277"/>
    </location>
</feature>
<dbReference type="HOGENOM" id="CLU_024893_1_1_1"/>
<keyword evidence="6" id="KW-1185">Reference proteome</keyword>
<feature type="region of interest" description="Disordered" evidence="1">
    <location>
        <begin position="335"/>
        <end position="372"/>
    </location>
</feature>
<feature type="chain" id="PRO_5009950836" description="WSC domain-containing protein" evidence="3">
    <location>
        <begin position="17"/>
        <end position="372"/>
    </location>
</feature>
<sequence>MTKFILILALVSRVFAATYNYYGCFASSSVNSLTSRGTYQFQSTSYCREECGDTDVAAMSGGNACFCGSSVPSSSDKVSESFCNEPCDGYPLEICGGTNYLSVYVNEDADDDDDDDDDDDETTSSTSSTSSSSSSSSSSSTSSTTSTSSFTSRTSSSLTTASSTSSSSSSSSSTNSPSPTSSASSSTTSSSSSQQVSVIIVTTSAERSGSVEVVTTVITALDNSQETGSSSSSNSDSTANRGSNSGSSLSKGAIAGTVIGSVIGGVLIIVALAFWWWRRRKSDIESDLEADNEKKEAAVSDFVRSYAVPPSHVAVTDPSTENDQVSLRPNNALTRRFSHGSLPDVTQDSYDPSPGLGGLRIINPDNPTDDEV</sequence>
<evidence type="ECO:0000256" key="2">
    <source>
        <dbReference type="SAM" id="Phobius"/>
    </source>
</evidence>
<dbReference type="STRING" id="644223.C4QYE1"/>
<dbReference type="EMBL" id="FN392319">
    <property type="protein sequence ID" value="CAY68264.1"/>
    <property type="molecule type" value="Genomic_DNA"/>
</dbReference>
<dbReference type="OrthoDB" id="2019572at2759"/>
<dbReference type="KEGG" id="ppa:PAS_chr1-4_0415"/>
<evidence type="ECO:0000313" key="5">
    <source>
        <dbReference type="EMBL" id="CAY68264.1"/>
    </source>
</evidence>
<feature type="compositionally biased region" description="Low complexity" evidence="1">
    <location>
        <begin position="123"/>
        <end position="193"/>
    </location>
</feature>
<proteinExistence type="predicted"/>
<dbReference type="Pfam" id="PF01822">
    <property type="entry name" value="WSC"/>
    <property type="match status" value="1"/>
</dbReference>
<evidence type="ECO:0000256" key="3">
    <source>
        <dbReference type="SAM" id="SignalP"/>
    </source>
</evidence>
<accession>C4QYE1</accession>
<dbReference type="PROSITE" id="PS51212">
    <property type="entry name" value="WSC"/>
    <property type="match status" value="1"/>
</dbReference>
<reference evidence="5 6" key="1">
    <citation type="journal article" date="2009" name="Nat. Biotechnol.">
        <title>Genome sequence of the recombinant protein production host Pichia pastoris.</title>
        <authorList>
            <person name="De Schutter K."/>
            <person name="Lin Y.C."/>
            <person name="Tiels P."/>
            <person name="Van Hecke A."/>
            <person name="Glinka S."/>
            <person name="Weber-Lehmann J."/>
            <person name="Rouze P."/>
            <person name="Van de Peer Y."/>
            <person name="Callewaert N."/>
        </authorList>
    </citation>
    <scope>NUCLEOTIDE SEQUENCE [LARGE SCALE GENOMIC DNA]</scope>
    <source>
        <strain evidence="6">GS115 / ATCC 20864</strain>
    </source>
</reference>
<name>C4QYE1_KOMPG</name>